<keyword evidence="4" id="KW-0804">Transcription</keyword>
<accession>A0A8J4E540</accession>
<evidence type="ECO:0000313" key="9">
    <source>
        <dbReference type="Proteomes" id="UP000612585"/>
    </source>
</evidence>
<dbReference type="SUPFAM" id="SSF88659">
    <property type="entry name" value="Sigma3 and sigma4 domains of RNA polymerase sigma factors"/>
    <property type="match status" value="1"/>
</dbReference>
<dbReference type="InterPro" id="IPR013249">
    <property type="entry name" value="RNA_pol_sigma70_r4_t2"/>
</dbReference>
<dbReference type="GO" id="GO:0003677">
    <property type="term" value="F:DNA binding"/>
    <property type="evidence" value="ECO:0007669"/>
    <property type="project" value="InterPro"/>
</dbReference>
<evidence type="ECO:0000256" key="5">
    <source>
        <dbReference type="SAM" id="MobiDB-lite"/>
    </source>
</evidence>
<proteinExistence type="inferred from homology"/>
<organism evidence="8 9">
    <name type="scientific">Virgisporangium aurantiacum</name>
    <dbReference type="NCBI Taxonomy" id="175570"/>
    <lineage>
        <taxon>Bacteria</taxon>
        <taxon>Bacillati</taxon>
        <taxon>Actinomycetota</taxon>
        <taxon>Actinomycetes</taxon>
        <taxon>Micromonosporales</taxon>
        <taxon>Micromonosporaceae</taxon>
        <taxon>Virgisporangium</taxon>
    </lineage>
</organism>
<dbReference type="InterPro" id="IPR013325">
    <property type="entry name" value="RNA_pol_sigma_r2"/>
</dbReference>
<dbReference type="Proteomes" id="UP000612585">
    <property type="component" value="Unassembled WGS sequence"/>
</dbReference>
<dbReference type="SUPFAM" id="SSF88946">
    <property type="entry name" value="Sigma2 domain of RNA polymerase sigma factors"/>
    <property type="match status" value="1"/>
</dbReference>
<dbReference type="GO" id="GO:0006352">
    <property type="term" value="P:DNA-templated transcription initiation"/>
    <property type="evidence" value="ECO:0007669"/>
    <property type="project" value="InterPro"/>
</dbReference>
<evidence type="ECO:0000256" key="4">
    <source>
        <dbReference type="ARBA" id="ARBA00023163"/>
    </source>
</evidence>
<comment type="caution">
    <text evidence="8">The sequence shown here is derived from an EMBL/GenBank/DDBJ whole genome shotgun (WGS) entry which is preliminary data.</text>
</comment>
<dbReference type="InterPro" id="IPR039425">
    <property type="entry name" value="RNA_pol_sigma-70-like"/>
</dbReference>
<dbReference type="InterPro" id="IPR036388">
    <property type="entry name" value="WH-like_DNA-bd_sf"/>
</dbReference>
<feature type="domain" description="RNA polymerase sigma factor 70 region 4 type 2" evidence="7">
    <location>
        <begin position="136"/>
        <end position="189"/>
    </location>
</feature>
<evidence type="ECO:0000259" key="6">
    <source>
        <dbReference type="Pfam" id="PF04542"/>
    </source>
</evidence>
<name>A0A8J4E540_9ACTN</name>
<dbReference type="Gene3D" id="1.10.1740.10">
    <property type="match status" value="1"/>
</dbReference>
<feature type="region of interest" description="Disordered" evidence="5">
    <location>
        <begin position="1"/>
        <end position="24"/>
    </location>
</feature>
<dbReference type="InterPro" id="IPR007627">
    <property type="entry name" value="RNA_pol_sigma70_r2"/>
</dbReference>
<dbReference type="AlphaFoldDB" id="A0A8J4E540"/>
<dbReference type="NCBIfam" id="TIGR02937">
    <property type="entry name" value="sigma70-ECF"/>
    <property type="match status" value="1"/>
</dbReference>
<dbReference type="GO" id="GO:0016987">
    <property type="term" value="F:sigma factor activity"/>
    <property type="evidence" value="ECO:0007669"/>
    <property type="project" value="UniProtKB-KW"/>
</dbReference>
<dbReference type="InterPro" id="IPR013324">
    <property type="entry name" value="RNA_pol_sigma_r3/r4-like"/>
</dbReference>
<dbReference type="EMBL" id="BOPG01000069">
    <property type="protein sequence ID" value="GIJ61693.1"/>
    <property type="molecule type" value="Genomic_DNA"/>
</dbReference>
<dbReference type="InterPro" id="IPR014284">
    <property type="entry name" value="RNA_pol_sigma-70_dom"/>
</dbReference>
<reference evidence="8" key="1">
    <citation type="submission" date="2021-01" db="EMBL/GenBank/DDBJ databases">
        <title>Whole genome shotgun sequence of Virgisporangium aurantiacum NBRC 16421.</title>
        <authorList>
            <person name="Komaki H."/>
            <person name="Tamura T."/>
        </authorList>
    </citation>
    <scope>NUCLEOTIDE SEQUENCE</scope>
    <source>
        <strain evidence="8">NBRC 16421</strain>
    </source>
</reference>
<gene>
    <name evidence="8" type="primary">rpoE_44</name>
    <name evidence="8" type="ORF">Vau01_092090</name>
</gene>
<dbReference type="CDD" id="cd06171">
    <property type="entry name" value="Sigma70_r4"/>
    <property type="match status" value="1"/>
</dbReference>
<feature type="domain" description="RNA polymerase sigma-70 region 2" evidence="6">
    <location>
        <begin position="40"/>
        <end position="107"/>
    </location>
</feature>
<dbReference type="PANTHER" id="PTHR43133:SF66">
    <property type="entry name" value="ECF RNA POLYMERASE SIGMA FACTOR SIGK"/>
    <property type="match status" value="1"/>
</dbReference>
<comment type="similarity">
    <text evidence="1">Belongs to the sigma-70 factor family. ECF subfamily.</text>
</comment>
<evidence type="ECO:0000256" key="2">
    <source>
        <dbReference type="ARBA" id="ARBA00023015"/>
    </source>
</evidence>
<keyword evidence="3" id="KW-0731">Sigma factor</keyword>
<dbReference type="Pfam" id="PF08281">
    <property type="entry name" value="Sigma70_r4_2"/>
    <property type="match status" value="1"/>
</dbReference>
<sequence>MPPLSRGRVYRSEPVPEPASDPNELLNRVARGDEAAFATLYDLVSARLYGLVLRVVRDPAMAEEVAQEAMVEVWRGATRFDQAKGSAVSWMLTIAHRRAVDRVRSEQAASDRLRKAATVEVAYDDVVEQATTRIERQQVRRCIAGLTELQREAVLLAYYRGYTYREVSELLNTPLPTIKTRMRDGLIRLRDCLGVTA</sequence>
<dbReference type="Gene3D" id="1.10.10.10">
    <property type="entry name" value="Winged helix-like DNA-binding domain superfamily/Winged helix DNA-binding domain"/>
    <property type="match status" value="1"/>
</dbReference>
<dbReference type="PANTHER" id="PTHR43133">
    <property type="entry name" value="RNA POLYMERASE ECF-TYPE SIGMA FACTO"/>
    <property type="match status" value="1"/>
</dbReference>
<keyword evidence="9" id="KW-1185">Reference proteome</keyword>
<evidence type="ECO:0000259" key="7">
    <source>
        <dbReference type="Pfam" id="PF08281"/>
    </source>
</evidence>
<protein>
    <submittedName>
        <fullName evidence="8">RNA polymerase sigma factor SigK</fullName>
    </submittedName>
</protein>
<dbReference type="Pfam" id="PF04542">
    <property type="entry name" value="Sigma70_r2"/>
    <property type="match status" value="1"/>
</dbReference>
<keyword evidence="2" id="KW-0805">Transcription regulation</keyword>
<evidence type="ECO:0000256" key="1">
    <source>
        <dbReference type="ARBA" id="ARBA00010641"/>
    </source>
</evidence>
<dbReference type="NCBIfam" id="NF007228">
    <property type="entry name" value="PRK09646.1"/>
    <property type="match status" value="1"/>
</dbReference>
<evidence type="ECO:0000313" key="8">
    <source>
        <dbReference type="EMBL" id="GIJ61693.1"/>
    </source>
</evidence>
<evidence type="ECO:0000256" key="3">
    <source>
        <dbReference type="ARBA" id="ARBA00023082"/>
    </source>
</evidence>